<dbReference type="Proteomes" id="UP000275504">
    <property type="component" value="Chromosome"/>
</dbReference>
<dbReference type="Gene3D" id="3.40.225.10">
    <property type="entry name" value="Class II aldolase/adducin N-terminal domain"/>
    <property type="match status" value="1"/>
</dbReference>
<evidence type="ECO:0000259" key="1">
    <source>
        <dbReference type="SMART" id="SM01007"/>
    </source>
</evidence>
<dbReference type="AlphaFoldDB" id="A0A448J7Q3"/>
<dbReference type="SMART" id="SM01007">
    <property type="entry name" value="Aldolase_II"/>
    <property type="match status" value="1"/>
</dbReference>
<sequence length="241" mass="28528">MEINKELHCLIKQYYNICKVFGNILDTPSKGGNISIKNDKYMIIKASGQDLKQEHKICILENENNIGTYFSNKIGNITKPSMEIGMHRIIQNKYVVHYHPVYILPYLCDKNFKFTYKCIDFILPGEQLCKELSKKYHYEQKGMVMLRNHGVIIFSEILEDLFMLHQTLKNEFFEKNNNIFTPDDAIDVESFELWLFREAMENIARKKQLNLSEISTIQIKNLINMPEEKYRYGCMQDDKEK</sequence>
<dbReference type="SUPFAM" id="SSF53639">
    <property type="entry name" value="AraD/HMP-PK domain-like"/>
    <property type="match status" value="1"/>
</dbReference>
<dbReference type="EMBL" id="LR134359">
    <property type="protein sequence ID" value="VEG60720.1"/>
    <property type="molecule type" value="Genomic_DNA"/>
</dbReference>
<evidence type="ECO:0000313" key="3">
    <source>
        <dbReference type="Proteomes" id="UP000275504"/>
    </source>
</evidence>
<dbReference type="InterPro" id="IPR036409">
    <property type="entry name" value="Aldolase_II/adducin_N_sf"/>
</dbReference>
<gene>
    <name evidence="2" type="ORF">NCTC11951_00413</name>
</gene>
<name>A0A448J7Q3_CAMJU</name>
<evidence type="ECO:0000313" key="2">
    <source>
        <dbReference type="EMBL" id="VEG60720.1"/>
    </source>
</evidence>
<reference evidence="2 3" key="1">
    <citation type="submission" date="2018-12" db="EMBL/GenBank/DDBJ databases">
        <authorList>
            <consortium name="Pathogen Informatics"/>
        </authorList>
    </citation>
    <scope>NUCLEOTIDE SEQUENCE [LARGE SCALE GENOMIC DNA]</scope>
    <source>
        <strain evidence="2 3">NCTC11951</strain>
    </source>
</reference>
<protein>
    <submittedName>
        <fullName evidence="2">Capsular polysaccharide biosynthesis protein</fullName>
    </submittedName>
</protein>
<organism evidence="2 3">
    <name type="scientific">Campylobacter jejuni subsp. doylei</name>
    <dbReference type="NCBI Taxonomy" id="32021"/>
    <lineage>
        <taxon>Bacteria</taxon>
        <taxon>Pseudomonadati</taxon>
        <taxon>Campylobacterota</taxon>
        <taxon>Epsilonproteobacteria</taxon>
        <taxon>Campylobacterales</taxon>
        <taxon>Campylobacteraceae</taxon>
        <taxon>Campylobacter</taxon>
    </lineage>
</organism>
<proteinExistence type="predicted"/>
<feature type="domain" description="Class II aldolase/adducin N-terminal" evidence="1">
    <location>
        <begin position="12"/>
        <end position="166"/>
    </location>
</feature>
<accession>A0A448J7Q3</accession>
<dbReference type="Pfam" id="PF00596">
    <property type="entry name" value="Aldolase_II"/>
    <property type="match status" value="1"/>
</dbReference>
<dbReference type="InterPro" id="IPR001303">
    <property type="entry name" value="Aldolase_II/adducin_N"/>
</dbReference>